<evidence type="ECO:0000256" key="3">
    <source>
        <dbReference type="ARBA" id="ARBA00022741"/>
    </source>
</evidence>
<feature type="region of interest" description="Disordered" evidence="9">
    <location>
        <begin position="1"/>
        <end position="32"/>
    </location>
</feature>
<comment type="catalytic activity">
    <reaction evidence="6">
        <text>L-threonyl-[protein] + ATP = O-phospho-L-threonyl-[protein] + ADP + H(+)</text>
        <dbReference type="Rhea" id="RHEA:46608"/>
        <dbReference type="Rhea" id="RHEA-COMP:11060"/>
        <dbReference type="Rhea" id="RHEA-COMP:11605"/>
        <dbReference type="ChEBI" id="CHEBI:15378"/>
        <dbReference type="ChEBI" id="CHEBI:30013"/>
        <dbReference type="ChEBI" id="CHEBI:30616"/>
        <dbReference type="ChEBI" id="CHEBI:61977"/>
        <dbReference type="ChEBI" id="CHEBI:456216"/>
        <dbReference type="EC" id="2.7.11.24"/>
    </reaction>
    <physiologicalReaction direction="left-to-right" evidence="6">
        <dbReference type="Rhea" id="RHEA:46609"/>
    </physiologicalReaction>
</comment>
<evidence type="ECO:0000256" key="8">
    <source>
        <dbReference type="SAM" id="Coils"/>
    </source>
</evidence>
<comment type="caution">
    <text evidence="12">The sequence shown here is derived from an EMBL/GenBank/DDBJ whole genome shotgun (WGS) entry which is preliminary data.</text>
</comment>
<keyword evidence="4 12" id="KW-0418">Kinase</keyword>
<evidence type="ECO:0000256" key="5">
    <source>
        <dbReference type="ARBA" id="ARBA00022840"/>
    </source>
</evidence>
<dbReference type="GO" id="GO:0010468">
    <property type="term" value="P:regulation of gene expression"/>
    <property type="evidence" value="ECO:0007669"/>
    <property type="project" value="UniProtKB-ARBA"/>
</dbReference>
<evidence type="ECO:0000256" key="6">
    <source>
        <dbReference type="ARBA" id="ARBA00047919"/>
    </source>
</evidence>
<evidence type="ECO:0000259" key="11">
    <source>
        <dbReference type="PROSITE" id="PS50908"/>
    </source>
</evidence>
<dbReference type="STRING" id="2070753.A0A3A2ZHL5"/>
<gene>
    <name evidence="12" type="ORF">PHISCL_05070</name>
</gene>
<evidence type="ECO:0000256" key="7">
    <source>
        <dbReference type="ARBA" id="ARBA00048130"/>
    </source>
</evidence>
<feature type="domain" description="Protein kinase" evidence="10">
    <location>
        <begin position="224"/>
        <end position="539"/>
    </location>
</feature>
<evidence type="ECO:0000256" key="4">
    <source>
        <dbReference type="ARBA" id="ARBA00022777"/>
    </source>
</evidence>
<evidence type="ECO:0000256" key="2">
    <source>
        <dbReference type="ARBA" id="ARBA00022679"/>
    </source>
</evidence>
<evidence type="ECO:0000256" key="1">
    <source>
        <dbReference type="ARBA" id="ARBA00012411"/>
    </source>
</evidence>
<keyword evidence="2" id="KW-0808">Transferase</keyword>
<feature type="compositionally biased region" description="Basic residues" evidence="9">
    <location>
        <begin position="1"/>
        <end position="10"/>
    </location>
</feature>
<dbReference type="PANTHER" id="PTHR48016:SF56">
    <property type="entry name" value="MAPKK KINASE"/>
    <property type="match status" value="1"/>
</dbReference>
<feature type="coiled-coil region" evidence="8">
    <location>
        <begin position="169"/>
        <end position="212"/>
    </location>
</feature>
<feature type="region of interest" description="Disordered" evidence="9">
    <location>
        <begin position="225"/>
        <end position="244"/>
    </location>
</feature>
<dbReference type="OrthoDB" id="341578at2759"/>
<protein>
    <recommendedName>
        <fullName evidence="1">mitogen-activated protein kinase</fullName>
        <ecNumber evidence="1">2.7.11.24</ecNumber>
    </recommendedName>
</protein>
<dbReference type="SUPFAM" id="SSF54495">
    <property type="entry name" value="UBC-like"/>
    <property type="match status" value="1"/>
</dbReference>
<evidence type="ECO:0000256" key="9">
    <source>
        <dbReference type="SAM" id="MobiDB-lite"/>
    </source>
</evidence>
<dbReference type="FunFam" id="3.10.110.10:FF:000050">
    <property type="entry name" value="eIF-2-alpha kinase GCN2"/>
    <property type="match status" value="1"/>
</dbReference>
<dbReference type="PROSITE" id="PS50011">
    <property type="entry name" value="PROTEIN_KINASE_DOM"/>
    <property type="match status" value="1"/>
</dbReference>
<proteinExistence type="predicted"/>
<evidence type="ECO:0000313" key="13">
    <source>
        <dbReference type="Proteomes" id="UP000266188"/>
    </source>
</evidence>
<dbReference type="Pfam" id="PF05773">
    <property type="entry name" value="RWD"/>
    <property type="match status" value="1"/>
</dbReference>
<dbReference type="InterPro" id="IPR050538">
    <property type="entry name" value="MAP_kinase_kinase_kinase"/>
</dbReference>
<keyword evidence="13" id="KW-1185">Reference proteome</keyword>
<dbReference type="InterPro" id="IPR016135">
    <property type="entry name" value="UBQ-conjugating_enzyme/RWD"/>
</dbReference>
<dbReference type="GO" id="GO:0005524">
    <property type="term" value="F:ATP binding"/>
    <property type="evidence" value="ECO:0007669"/>
    <property type="project" value="UniProtKB-KW"/>
</dbReference>
<dbReference type="GO" id="GO:0033554">
    <property type="term" value="P:cellular response to stress"/>
    <property type="evidence" value="ECO:0007669"/>
    <property type="project" value="UniProtKB-ARBA"/>
</dbReference>
<dbReference type="InterPro" id="IPR011009">
    <property type="entry name" value="Kinase-like_dom_sf"/>
</dbReference>
<dbReference type="GO" id="GO:0051246">
    <property type="term" value="P:regulation of protein metabolic process"/>
    <property type="evidence" value="ECO:0007669"/>
    <property type="project" value="UniProtKB-ARBA"/>
</dbReference>
<dbReference type="InterPro" id="IPR000719">
    <property type="entry name" value="Prot_kinase_dom"/>
</dbReference>
<evidence type="ECO:0000313" key="12">
    <source>
        <dbReference type="EMBL" id="RJE22602.1"/>
    </source>
</evidence>
<dbReference type="InterPro" id="IPR006575">
    <property type="entry name" value="RWD_dom"/>
</dbReference>
<evidence type="ECO:0000259" key="10">
    <source>
        <dbReference type="PROSITE" id="PS50011"/>
    </source>
</evidence>
<dbReference type="CDD" id="cd14012">
    <property type="entry name" value="PK_eIF2AK_GCN2_rpt1"/>
    <property type="match status" value="1"/>
</dbReference>
<keyword evidence="5" id="KW-0067">ATP-binding</keyword>
<dbReference type="SUPFAM" id="SSF56112">
    <property type="entry name" value="Protein kinase-like (PK-like)"/>
    <property type="match status" value="1"/>
</dbReference>
<dbReference type="Gene3D" id="3.10.110.10">
    <property type="entry name" value="Ubiquitin Conjugating Enzyme"/>
    <property type="match status" value="1"/>
</dbReference>
<dbReference type="Proteomes" id="UP000266188">
    <property type="component" value="Unassembled WGS sequence"/>
</dbReference>
<feature type="compositionally biased region" description="Basic and acidic residues" evidence="9">
    <location>
        <begin position="15"/>
        <end position="24"/>
    </location>
</feature>
<dbReference type="PANTHER" id="PTHR48016">
    <property type="entry name" value="MAP KINASE KINASE KINASE SSK2-RELATED-RELATED"/>
    <property type="match status" value="1"/>
</dbReference>
<reference evidence="13" key="1">
    <citation type="submission" date="2017-02" db="EMBL/GenBank/DDBJ databases">
        <authorList>
            <person name="Tafer H."/>
            <person name="Lopandic K."/>
        </authorList>
    </citation>
    <scope>NUCLEOTIDE SEQUENCE [LARGE SCALE GENOMIC DNA]</scope>
    <source>
        <strain evidence="13">CBS 366.77</strain>
    </source>
</reference>
<comment type="catalytic activity">
    <reaction evidence="7">
        <text>L-seryl-[protein] + ATP = O-phospho-L-seryl-[protein] + ADP + H(+)</text>
        <dbReference type="Rhea" id="RHEA:17989"/>
        <dbReference type="Rhea" id="RHEA-COMP:9863"/>
        <dbReference type="Rhea" id="RHEA-COMP:11604"/>
        <dbReference type="ChEBI" id="CHEBI:15378"/>
        <dbReference type="ChEBI" id="CHEBI:29999"/>
        <dbReference type="ChEBI" id="CHEBI:30616"/>
        <dbReference type="ChEBI" id="CHEBI:83421"/>
        <dbReference type="ChEBI" id="CHEBI:456216"/>
        <dbReference type="EC" id="2.7.11.24"/>
    </reaction>
    <physiologicalReaction direction="left-to-right" evidence="7">
        <dbReference type="Rhea" id="RHEA:17990"/>
    </physiologicalReaction>
</comment>
<sequence length="565" mass="64010">MPHKQKKHTNAFKDGSPRAERKNFAPEPSPFAPPVLPLTNYREIHLNEVEALRSIYGDDFEEVEHRRSAWQQSSNVTFKLHLRASSNPEIRIVLLVELPMTYPKTYPNLSLEHLDELRPGTRSRINDIIRRKPEMLLGTEMIYELALSIQDVLEDVAQARALDKDLPSLEEERIEQEAAAVQRAELERQEELRKQEAATAEEQRVLQQLLEDKIRERTNARISRRKSRTYGMDSSGALDVAENSPGAISFDPPLVMSDMEEQPLAFRAVHGKTLLECSPAKETFTVRPVVSENRPHAPLLALKEFSFSEGADVLTFREKMRSIEDKLEVLKKLRHPNIVDFVGFKIHRPLGASDSTNNTWKVYALLEYANKGSLSELLDIIGTVPVEKLRNWMIQLLEALEFYHRSGLVHGDIHCGRVFLFRNVSGGTFVKLQASIEGSLPDHAGNNRSLTSPKSAFWQPPELTREDTPPTTKTDVWDMGIILLQMGFGMDVCSRYTSANALMATRELSPALQDLLHEFFRPNPKKRPTAFQLQPSEFFRVDTPLIAHGSTSNSMSLPSAHALTP</sequence>
<dbReference type="AlphaFoldDB" id="A0A3A2ZHL5"/>
<dbReference type="EMBL" id="MVGC01000160">
    <property type="protein sequence ID" value="RJE22602.1"/>
    <property type="molecule type" value="Genomic_DNA"/>
</dbReference>
<dbReference type="SMART" id="SM00591">
    <property type="entry name" value="RWD"/>
    <property type="match status" value="1"/>
</dbReference>
<dbReference type="GO" id="GO:0009893">
    <property type="term" value="P:positive regulation of metabolic process"/>
    <property type="evidence" value="ECO:0007669"/>
    <property type="project" value="UniProtKB-ARBA"/>
</dbReference>
<dbReference type="CDD" id="cd23823">
    <property type="entry name" value="RWD_GCN2"/>
    <property type="match status" value="1"/>
</dbReference>
<dbReference type="PROSITE" id="PS50908">
    <property type="entry name" value="RWD"/>
    <property type="match status" value="1"/>
</dbReference>
<feature type="domain" description="RWD" evidence="11">
    <location>
        <begin position="47"/>
        <end position="156"/>
    </location>
</feature>
<dbReference type="GO" id="GO:0004707">
    <property type="term" value="F:MAP kinase activity"/>
    <property type="evidence" value="ECO:0007669"/>
    <property type="project" value="UniProtKB-EC"/>
</dbReference>
<organism evidence="12 13">
    <name type="scientific">Aspergillus sclerotialis</name>
    <dbReference type="NCBI Taxonomy" id="2070753"/>
    <lineage>
        <taxon>Eukaryota</taxon>
        <taxon>Fungi</taxon>
        <taxon>Dikarya</taxon>
        <taxon>Ascomycota</taxon>
        <taxon>Pezizomycotina</taxon>
        <taxon>Eurotiomycetes</taxon>
        <taxon>Eurotiomycetidae</taxon>
        <taxon>Eurotiales</taxon>
        <taxon>Aspergillaceae</taxon>
        <taxon>Aspergillus</taxon>
        <taxon>Aspergillus subgen. Polypaecilum</taxon>
    </lineage>
</organism>
<name>A0A3A2ZHL5_9EURO</name>
<dbReference type="Gene3D" id="1.10.510.10">
    <property type="entry name" value="Transferase(Phosphotransferase) domain 1"/>
    <property type="match status" value="1"/>
</dbReference>
<keyword evidence="3" id="KW-0547">Nucleotide-binding</keyword>
<accession>A0A3A2ZHL5</accession>
<dbReference type="Pfam" id="PF00069">
    <property type="entry name" value="Pkinase"/>
    <property type="match status" value="1"/>
</dbReference>
<keyword evidence="8" id="KW-0175">Coiled coil</keyword>
<dbReference type="EC" id="2.7.11.24" evidence="1"/>